<protein>
    <submittedName>
        <fullName evidence="7">Transcription regulator</fullName>
    </submittedName>
</protein>
<evidence type="ECO:0000256" key="4">
    <source>
        <dbReference type="SAM" id="MobiDB-lite"/>
    </source>
</evidence>
<dbReference type="InterPro" id="IPR014757">
    <property type="entry name" value="Tscrpt_reg_IclR_C"/>
</dbReference>
<dbReference type="Pfam" id="PF09339">
    <property type="entry name" value="HTH_IclR"/>
    <property type="match status" value="1"/>
</dbReference>
<feature type="domain" description="IclR-ED" evidence="6">
    <location>
        <begin position="154"/>
        <end position="337"/>
    </location>
</feature>
<comment type="caution">
    <text evidence="7">The sequence shown here is derived from an EMBL/GenBank/DDBJ whole genome shotgun (WGS) entry which is preliminary data.</text>
</comment>
<dbReference type="InterPro" id="IPR005471">
    <property type="entry name" value="Tscrpt_reg_IclR_N"/>
</dbReference>
<feature type="region of interest" description="Disordered" evidence="4">
    <location>
        <begin position="336"/>
        <end position="362"/>
    </location>
</feature>
<dbReference type="NCBIfam" id="NF045644">
    <property type="entry name" value="TransRegBhcR"/>
    <property type="match status" value="1"/>
</dbReference>
<dbReference type="InterPro" id="IPR050707">
    <property type="entry name" value="HTH_MetabolicPath_Reg"/>
</dbReference>
<dbReference type="InterPro" id="IPR011991">
    <property type="entry name" value="ArsR-like_HTH"/>
</dbReference>
<dbReference type="PROSITE" id="PS51077">
    <property type="entry name" value="HTH_ICLR"/>
    <property type="match status" value="1"/>
</dbReference>
<evidence type="ECO:0000256" key="2">
    <source>
        <dbReference type="ARBA" id="ARBA00023125"/>
    </source>
</evidence>
<dbReference type="SUPFAM" id="SSF46785">
    <property type="entry name" value="Winged helix' DNA-binding domain"/>
    <property type="match status" value="1"/>
</dbReference>
<dbReference type="InterPro" id="IPR036390">
    <property type="entry name" value="WH_DNA-bd_sf"/>
</dbReference>
<dbReference type="EMBL" id="CAKXZS010000015">
    <property type="protein sequence ID" value="CAH2399693.1"/>
    <property type="molecule type" value="Genomic_DNA"/>
</dbReference>
<evidence type="ECO:0000313" key="7">
    <source>
        <dbReference type="EMBL" id="CAH2399693.1"/>
    </source>
</evidence>
<keyword evidence="8" id="KW-1185">Reference proteome</keyword>
<name>A0ABN8JPS1_9HYPH</name>
<evidence type="ECO:0000256" key="1">
    <source>
        <dbReference type="ARBA" id="ARBA00023015"/>
    </source>
</evidence>
<dbReference type="Pfam" id="PF01614">
    <property type="entry name" value="IclR_C"/>
    <property type="match status" value="1"/>
</dbReference>
<evidence type="ECO:0000259" key="6">
    <source>
        <dbReference type="PROSITE" id="PS51078"/>
    </source>
</evidence>
<dbReference type="CDD" id="cd00090">
    <property type="entry name" value="HTH_ARSR"/>
    <property type="match status" value="1"/>
</dbReference>
<organism evidence="7 8">
    <name type="scientific">Mesorhizobium ventifaucium</name>
    <dbReference type="NCBI Taxonomy" id="666020"/>
    <lineage>
        <taxon>Bacteria</taxon>
        <taxon>Pseudomonadati</taxon>
        <taxon>Pseudomonadota</taxon>
        <taxon>Alphaproteobacteria</taxon>
        <taxon>Hyphomicrobiales</taxon>
        <taxon>Phyllobacteriaceae</taxon>
        <taxon>Mesorhizobium</taxon>
    </lineage>
</organism>
<dbReference type="InterPro" id="IPR054844">
    <property type="entry name" value="TransRegBhcR"/>
</dbReference>
<dbReference type="PANTHER" id="PTHR30136">
    <property type="entry name" value="HELIX-TURN-HELIX TRANSCRIPTIONAL REGULATOR, ICLR FAMILY"/>
    <property type="match status" value="1"/>
</dbReference>
<evidence type="ECO:0000256" key="3">
    <source>
        <dbReference type="ARBA" id="ARBA00023163"/>
    </source>
</evidence>
<evidence type="ECO:0000313" key="8">
    <source>
        <dbReference type="Proteomes" id="UP001152604"/>
    </source>
</evidence>
<dbReference type="PANTHER" id="PTHR30136:SF24">
    <property type="entry name" value="HTH-TYPE TRANSCRIPTIONAL REPRESSOR ALLR"/>
    <property type="match status" value="1"/>
</dbReference>
<dbReference type="SMART" id="SM00346">
    <property type="entry name" value="HTH_ICLR"/>
    <property type="match status" value="1"/>
</dbReference>
<sequence length="362" mass="39468">MLASTELLRAENGSAPAIFQFFQNIFSFRRTGNYILISLCFPFSIKLPWQISEKLFHCPFGEIGKNAAMETTEKRQRGRPRAFHGPSDAASVQSLDRALRILAIVADGSGLSLSEIAAQSGLPASTAYRMLTTLENHGVVEFDSTDQLWSIGVETYRMGAAFLRRRKLVDRARIVMQELMEKTGETANLGVAEDDCVVFVSQVETHQAIRAFFRPGTRSSFHASGIGKAVLAHLEPQRVGAVLRRTGLERFTEKTLSDVSAVARDLVTIKLRGWSVDDEERHPGMRCVAAAIFNEFGEPIGGVSVSGPTVRVTPERLAEIGPLVREAATEITRMIGGLPPPSSPSRAAEPGSLFEIGAARSP</sequence>
<feature type="domain" description="HTH iclR-type" evidence="5">
    <location>
        <begin position="92"/>
        <end position="153"/>
    </location>
</feature>
<dbReference type="InterPro" id="IPR029016">
    <property type="entry name" value="GAF-like_dom_sf"/>
</dbReference>
<evidence type="ECO:0000259" key="5">
    <source>
        <dbReference type="PROSITE" id="PS51077"/>
    </source>
</evidence>
<dbReference type="Proteomes" id="UP001152604">
    <property type="component" value="Unassembled WGS sequence"/>
</dbReference>
<proteinExistence type="predicted"/>
<accession>A0ABN8JPS1</accession>
<dbReference type="Gene3D" id="3.30.450.40">
    <property type="match status" value="1"/>
</dbReference>
<reference evidence="7" key="1">
    <citation type="submission" date="2022-03" db="EMBL/GenBank/DDBJ databases">
        <authorList>
            <person name="Brunel B."/>
        </authorList>
    </citation>
    <scope>NUCLEOTIDE SEQUENCE</scope>
    <source>
        <strain evidence="7">STM4922sample</strain>
    </source>
</reference>
<dbReference type="SUPFAM" id="SSF55781">
    <property type="entry name" value="GAF domain-like"/>
    <property type="match status" value="1"/>
</dbReference>
<gene>
    <name evidence="7" type="ORF">MES4922_220012</name>
</gene>
<dbReference type="PROSITE" id="PS51078">
    <property type="entry name" value="ICLR_ED"/>
    <property type="match status" value="1"/>
</dbReference>
<dbReference type="Gene3D" id="1.10.10.10">
    <property type="entry name" value="Winged helix-like DNA-binding domain superfamily/Winged helix DNA-binding domain"/>
    <property type="match status" value="1"/>
</dbReference>
<dbReference type="InterPro" id="IPR036388">
    <property type="entry name" value="WH-like_DNA-bd_sf"/>
</dbReference>
<keyword evidence="3" id="KW-0804">Transcription</keyword>
<keyword evidence="1" id="KW-0805">Transcription regulation</keyword>
<keyword evidence="2" id="KW-0238">DNA-binding</keyword>